<dbReference type="AlphaFoldDB" id="A0A1Y2IFY0"/>
<dbReference type="Proteomes" id="UP000193067">
    <property type="component" value="Unassembled WGS sequence"/>
</dbReference>
<feature type="compositionally biased region" description="Basic residues" evidence="1">
    <location>
        <begin position="64"/>
        <end position="75"/>
    </location>
</feature>
<dbReference type="EMBL" id="KZ084130">
    <property type="protein sequence ID" value="OSC99190.1"/>
    <property type="molecule type" value="Genomic_DNA"/>
</dbReference>
<sequence length="148" mass="16303">MRLLSAQGMPCSGTILAVIWRVSALDCQFSCTPVCKATASRAGPWVLALQALLPHSLSRARHWTAQKSASHRSNHSRAVQGQMPVRCDQNGDKGFWKANPGRTPLPYQATDPQTCGEFATSKSPRNPRGESRRTVRRRALRGSLSVHR</sequence>
<keyword evidence="4" id="KW-1185">Reference proteome</keyword>
<feature type="chain" id="PRO_5012688890" description="Secreted protein" evidence="2">
    <location>
        <begin position="25"/>
        <end position="148"/>
    </location>
</feature>
<accession>A0A1Y2IFY0</accession>
<reference evidence="3 4" key="1">
    <citation type="journal article" date="2015" name="Biotechnol. Biofuels">
        <title>Enhanced degradation of softwood versus hardwood by the white-rot fungus Pycnoporus coccineus.</title>
        <authorList>
            <person name="Couturier M."/>
            <person name="Navarro D."/>
            <person name="Chevret D."/>
            <person name="Henrissat B."/>
            <person name="Piumi F."/>
            <person name="Ruiz-Duenas F.J."/>
            <person name="Martinez A.T."/>
            <person name="Grigoriev I.V."/>
            <person name="Riley R."/>
            <person name="Lipzen A."/>
            <person name="Berrin J.G."/>
            <person name="Master E.R."/>
            <person name="Rosso M.N."/>
        </authorList>
    </citation>
    <scope>NUCLEOTIDE SEQUENCE [LARGE SCALE GENOMIC DNA]</scope>
    <source>
        <strain evidence="3 4">BRFM310</strain>
    </source>
</reference>
<protein>
    <recommendedName>
        <fullName evidence="5">Secreted protein</fullName>
    </recommendedName>
</protein>
<evidence type="ECO:0000256" key="1">
    <source>
        <dbReference type="SAM" id="MobiDB-lite"/>
    </source>
</evidence>
<organism evidence="3 4">
    <name type="scientific">Trametes coccinea (strain BRFM310)</name>
    <name type="common">Pycnoporus coccineus</name>
    <dbReference type="NCBI Taxonomy" id="1353009"/>
    <lineage>
        <taxon>Eukaryota</taxon>
        <taxon>Fungi</taxon>
        <taxon>Dikarya</taxon>
        <taxon>Basidiomycota</taxon>
        <taxon>Agaricomycotina</taxon>
        <taxon>Agaricomycetes</taxon>
        <taxon>Polyporales</taxon>
        <taxon>Polyporaceae</taxon>
        <taxon>Trametes</taxon>
    </lineage>
</organism>
<gene>
    <name evidence="3" type="ORF">PYCCODRAFT_875001</name>
</gene>
<feature type="region of interest" description="Disordered" evidence="1">
    <location>
        <begin position="64"/>
        <end position="148"/>
    </location>
</feature>
<evidence type="ECO:0000313" key="4">
    <source>
        <dbReference type="Proteomes" id="UP000193067"/>
    </source>
</evidence>
<evidence type="ECO:0008006" key="5">
    <source>
        <dbReference type="Google" id="ProtNLM"/>
    </source>
</evidence>
<proteinExistence type="predicted"/>
<feature type="compositionally biased region" description="Basic residues" evidence="1">
    <location>
        <begin position="134"/>
        <end position="148"/>
    </location>
</feature>
<name>A0A1Y2IFY0_TRAC3</name>
<feature type="signal peptide" evidence="2">
    <location>
        <begin position="1"/>
        <end position="24"/>
    </location>
</feature>
<evidence type="ECO:0000313" key="3">
    <source>
        <dbReference type="EMBL" id="OSC99190.1"/>
    </source>
</evidence>
<evidence type="ECO:0000256" key="2">
    <source>
        <dbReference type="SAM" id="SignalP"/>
    </source>
</evidence>
<keyword evidence="2" id="KW-0732">Signal</keyword>